<gene>
    <name evidence="1" type="ORF">UFOVP395_109</name>
</gene>
<dbReference type="EMBL" id="LR796380">
    <property type="protein sequence ID" value="CAB4140774.1"/>
    <property type="molecule type" value="Genomic_DNA"/>
</dbReference>
<sequence length="76" mass="8764">MTYKLMKHERRDGMQIETAVRGWVVEIGTATREWVEGLAGQALTNEEINQFLKDYNDWIDAQEEALEISAEIYSGN</sequence>
<name>A0A6J5M1Z3_9CAUD</name>
<organism evidence="1">
    <name type="scientific">uncultured Caudovirales phage</name>
    <dbReference type="NCBI Taxonomy" id="2100421"/>
    <lineage>
        <taxon>Viruses</taxon>
        <taxon>Duplodnaviria</taxon>
        <taxon>Heunggongvirae</taxon>
        <taxon>Uroviricota</taxon>
        <taxon>Caudoviricetes</taxon>
        <taxon>Peduoviridae</taxon>
        <taxon>Maltschvirus</taxon>
        <taxon>Maltschvirus maltsch</taxon>
    </lineage>
</organism>
<protein>
    <submittedName>
        <fullName evidence="1">Uncharacterized protein</fullName>
    </submittedName>
</protein>
<proteinExistence type="predicted"/>
<reference evidence="1" key="1">
    <citation type="submission" date="2020-04" db="EMBL/GenBank/DDBJ databases">
        <authorList>
            <person name="Chiriac C."/>
            <person name="Salcher M."/>
            <person name="Ghai R."/>
            <person name="Kavagutti S V."/>
        </authorList>
    </citation>
    <scope>NUCLEOTIDE SEQUENCE</scope>
</reference>
<accession>A0A6J5M1Z3</accession>
<evidence type="ECO:0000313" key="1">
    <source>
        <dbReference type="EMBL" id="CAB4140774.1"/>
    </source>
</evidence>